<name>A0A5B2VTA2_9HYPH</name>
<reference evidence="3 4" key="2">
    <citation type="submission" date="2019-09" db="EMBL/GenBank/DDBJ databases">
        <authorList>
            <person name="Jin C."/>
        </authorList>
    </citation>
    <scope>NUCLEOTIDE SEQUENCE [LARGE SCALE GENOMIC DNA]</scope>
    <source>
        <strain evidence="3 4">BN140002</strain>
    </source>
</reference>
<dbReference type="Proteomes" id="UP000323142">
    <property type="component" value="Unassembled WGS sequence"/>
</dbReference>
<dbReference type="PANTHER" id="PTHR48100:SF59">
    <property type="entry name" value="ADENOSYLCOBALAMIN_ALPHA-RIBAZOLE PHOSPHATASE"/>
    <property type="match status" value="1"/>
</dbReference>
<evidence type="ECO:0000313" key="3">
    <source>
        <dbReference type="EMBL" id="KAA2242245.1"/>
    </source>
</evidence>
<dbReference type="AlphaFoldDB" id="A0A5B2VTA2"/>
<organism evidence="3 4">
    <name type="scientific">Salinarimonas soli</name>
    <dbReference type="NCBI Taxonomy" id="1638099"/>
    <lineage>
        <taxon>Bacteria</taxon>
        <taxon>Pseudomonadati</taxon>
        <taxon>Pseudomonadota</taxon>
        <taxon>Alphaproteobacteria</taxon>
        <taxon>Hyphomicrobiales</taxon>
        <taxon>Salinarimonadaceae</taxon>
        <taxon>Salinarimonas</taxon>
    </lineage>
</organism>
<feature type="binding site" evidence="2">
    <location>
        <begin position="118"/>
        <end position="119"/>
    </location>
    <ligand>
        <name>substrate</name>
    </ligand>
</feature>
<dbReference type="EMBL" id="VUOA01000006">
    <property type="protein sequence ID" value="KAA2242245.1"/>
    <property type="molecule type" value="Genomic_DNA"/>
</dbReference>
<gene>
    <name evidence="3" type="ORF">F0L46_02865</name>
</gene>
<evidence type="ECO:0000313" key="4">
    <source>
        <dbReference type="Proteomes" id="UP000323142"/>
    </source>
</evidence>
<evidence type="ECO:0000256" key="1">
    <source>
        <dbReference type="PIRSR" id="PIRSR613078-1"/>
    </source>
</evidence>
<dbReference type="InterPro" id="IPR013078">
    <property type="entry name" value="His_Pase_superF_clade-1"/>
</dbReference>
<dbReference type="GO" id="GO:0005737">
    <property type="term" value="C:cytoplasm"/>
    <property type="evidence" value="ECO:0007669"/>
    <property type="project" value="TreeGrafter"/>
</dbReference>
<sequence>MTRPRILFVRHGETDWNAEGRLQGQHDIPLNAVGREQADRVGTTLARLVPGIGDLDFVASPLGRTRETMERLRAVIGLAPEAYGLDERLKEITFGSWEGLTWPEVRARDAAAASERERRKWDYVPPGGESYAMLLERVRPAIDALTRETVLVSHGGVARVLLAMLCNVSPRQAAGLDIWQGRVLVIADGHFTWE</sequence>
<dbReference type="CDD" id="cd07067">
    <property type="entry name" value="HP_PGM_like"/>
    <property type="match status" value="1"/>
</dbReference>
<proteinExistence type="predicted"/>
<feature type="active site" description="Tele-phosphohistidine intermediate" evidence="1">
    <location>
        <position position="11"/>
    </location>
</feature>
<dbReference type="InterPro" id="IPR029033">
    <property type="entry name" value="His_PPase_superfam"/>
</dbReference>
<keyword evidence="4" id="KW-1185">Reference proteome</keyword>
<reference evidence="3 4" key="1">
    <citation type="submission" date="2019-09" db="EMBL/GenBank/DDBJ databases">
        <title>Salinarimonas rosea gen. nov., sp. nov., a new member of the a-2 subgroup of the Proteobacteria.</title>
        <authorList>
            <person name="Liu J."/>
        </authorList>
    </citation>
    <scope>NUCLEOTIDE SEQUENCE [LARGE SCALE GENOMIC DNA]</scope>
    <source>
        <strain evidence="3 4">BN140002</strain>
    </source>
</reference>
<feature type="active site" description="Proton donor/acceptor" evidence="1">
    <location>
        <position position="91"/>
    </location>
</feature>
<feature type="binding site" evidence="2">
    <location>
        <begin position="10"/>
        <end position="17"/>
    </location>
    <ligand>
        <name>substrate</name>
    </ligand>
</feature>
<dbReference type="PIRSF" id="PIRSF000709">
    <property type="entry name" value="6PFK_2-Ptase"/>
    <property type="match status" value="1"/>
</dbReference>
<comment type="caution">
    <text evidence="3">The sequence shown here is derived from an EMBL/GenBank/DDBJ whole genome shotgun (WGS) entry which is preliminary data.</text>
</comment>
<dbReference type="PANTHER" id="PTHR48100">
    <property type="entry name" value="BROAD-SPECIFICITY PHOSPHATASE YOR283W-RELATED"/>
    <property type="match status" value="1"/>
</dbReference>
<dbReference type="Gene3D" id="3.40.50.1240">
    <property type="entry name" value="Phosphoglycerate mutase-like"/>
    <property type="match status" value="1"/>
</dbReference>
<evidence type="ECO:0000256" key="2">
    <source>
        <dbReference type="PIRSR" id="PIRSR613078-2"/>
    </source>
</evidence>
<accession>A0A5B2VTA2</accession>
<feature type="binding site" evidence="2">
    <location>
        <position position="64"/>
    </location>
    <ligand>
        <name>substrate</name>
    </ligand>
</feature>
<dbReference type="SUPFAM" id="SSF53254">
    <property type="entry name" value="Phosphoglycerate mutase-like"/>
    <property type="match status" value="1"/>
</dbReference>
<dbReference type="OrthoDB" id="9781415at2"/>
<dbReference type="InterPro" id="IPR050275">
    <property type="entry name" value="PGM_Phosphatase"/>
</dbReference>
<dbReference type="SMART" id="SM00855">
    <property type="entry name" value="PGAM"/>
    <property type="match status" value="1"/>
</dbReference>
<protein>
    <submittedName>
        <fullName evidence="3">Histidine phosphatase family protein</fullName>
    </submittedName>
</protein>
<dbReference type="Pfam" id="PF00300">
    <property type="entry name" value="His_Phos_1"/>
    <property type="match status" value="1"/>
</dbReference>
<dbReference type="GO" id="GO:0016791">
    <property type="term" value="F:phosphatase activity"/>
    <property type="evidence" value="ECO:0007669"/>
    <property type="project" value="TreeGrafter"/>
</dbReference>
<dbReference type="RefSeq" id="WP_149815516.1">
    <property type="nucleotide sequence ID" value="NZ_VUOA01000006.1"/>
</dbReference>